<reference evidence="3 4" key="1">
    <citation type="submission" date="2015-10" db="EMBL/GenBank/DDBJ databases">
        <title>Full genome of DAOMC 229536 Phialocephala scopiformis, a fungal endophyte of spruce producing the potent anti-insectan compound rugulosin.</title>
        <authorList>
            <consortium name="DOE Joint Genome Institute"/>
            <person name="Walker A.K."/>
            <person name="Frasz S.L."/>
            <person name="Seifert K.A."/>
            <person name="Miller J.D."/>
            <person name="Mondo S.J."/>
            <person name="Labutti K."/>
            <person name="Lipzen A."/>
            <person name="Dockter R."/>
            <person name="Kennedy M."/>
            <person name="Grigoriev I.V."/>
            <person name="Spatafora J.W."/>
        </authorList>
    </citation>
    <scope>NUCLEOTIDE SEQUENCE [LARGE SCALE GENOMIC DNA]</scope>
    <source>
        <strain evidence="3 4">CBS 120377</strain>
    </source>
</reference>
<keyword evidence="4" id="KW-1185">Reference proteome</keyword>
<name>A0A194XV39_MOLSC</name>
<evidence type="ECO:0000313" key="4">
    <source>
        <dbReference type="Proteomes" id="UP000070700"/>
    </source>
</evidence>
<feature type="compositionally biased region" description="Basic and acidic residues" evidence="1">
    <location>
        <begin position="255"/>
        <end position="275"/>
    </location>
</feature>
<gene>
    <name evidence="3" type="ORF">LY89DRAFT_727226</name>
</gene>
<dbReference type="PANTHER" id="PTHR36223">
    <property type="entry name" value="BETA-LACTAMASE-TYPE TRANSPEPTIDASE FOLD DOMAIN CONTAINING PROTEIN"/>
    <property type="match status" value="1"/>
</dbReference>
<dbReference type="AlphaFoldDB" id="A0A194XV39"/>
<evidence type="ECO:0000259" key="2">
    <source>
        <dbReference type="Pfam" id="PF25534"/>
    </source>
</evidence>
<dbReference type="GeneID" id="28828854"/>
<feature type="compositionally biased region" description="Basic and acidic residues" evidence="1">
    <location>
        <begin position="320"/>
        <end position="329"/>
    </location>
</feature>
<feature type="domain" description="DUF7918" evidence="2">
    <location>
        <begin position="62"/>
        <end position="207"/>
    </location>
</feature>
<dbReference type="InterPro" id="IPR057678">
    <property type="entry name" value="DUF7918"/>
</dbReference>
<dbReference type="PANTHER" id="PTHR36223:SF1">
    <property type="entry name" value="TRANSCRIPTION ELONGATION FACTOR EAF N-TERMINAL DOMAIN-CONTAINING PROTEIN"/>
    <property type="match status" value="1"/>
</dbReference>
<proteinExistence type="predicted"/>
<dbReference type="InParanoid" id="A0A194XV39"/>
<dbReference type="Proteomes" id="UP000070700">
    <property type="component" value="Unassembled WGS sequence"/>
</dbReference>
<dbReference type="RefSeq" id="XP_018078545.1">
    <property type="nucleotide sequence ID" value="XM_018219128.1"/>
</dbReference>
<feature type="region of interest" description="Disordered" evidence="1">
    <location>
        <begin position="212"/>
        <end position="355"/>
    </location>
</feature>
<protein>
    <recommendedName>
        <fullName evidence="2">DUF7918 domain-containing protein</fullName>
    </recommendedName>
</protein>
<dbReference type="KEGG" id="psco:LY89DRAFT_727226"/>
<accession>A0A194XV39</accession>
<evidence type="ECO:0000256" key="1">
    <source>
        <dbReference type="SAM" id="MobiDB-lite"/>
    </source>
</evidence>
<dbReference type="OrthoDB" id="3364132at2759"/>
<sequence length="355" mass="39487">MAILEGVPGVEVCILVDGNALPKYHDEDETAEHAIKLVSNFVEAISDKTTFPDFISNNKVVKKLAHVLDGAFFASPEDDTQQLLKKFKFRPIVANDTAARDIKKDADAMKQAGEIVVQFFRAGTPTLATPEKSTPLGDGLQMNQAEIHEKALKGEAKSHTTYFGDAVETRSKIYHWVRLLDGKDKPIATFKLKYRSADALKSLLIIRAPSPKAEPIDSSLSASPPPTDMNDPETMRQFREFLRTKNRGGNSGVKTESKVKTETKIKSEFGVKREGTQSGSRRNAPIDLTEEDSPAERKRDRSHRVNRAVNLTPNPSTRIIEPRQKKTEVAGKSAKRQKTQARDLRAFVEDCDDSE</sequence>
<dbReference type="EMBL" id="KQ947404">
    <property type="protein sequence ID" value="KUJ24190.1"/>
    <property type="molecule type" value="Genomic_DNA"/>
</dbReference>
<dbReference type="Pfam" id="PF25534">
    <property type="entry name" value="DUF7918"/>
    <property type="match status" value="1"/>
</dbReference>
<feature type="compositionally biased region" description="Basic and acidic residues" evidence="1">
    <location>
        <begin position="233"/>
        <end position="243"/>
    </location>
</feature>
<organism evidence="3 4">
    <name type="scientific">Mollisia scopiformis</name>
    <name type="common">Conifer needle endophyte fungus</name>
    <name type="synonym">Phialocephala scopiformis</name>
    <dbReference type="NCBI Taxonomy" id="149040"/>
    <lineage>
        <taxon>Eukaryota</taxon>
        <taxon>Fungi</taxon>
        <taxon>Dikarya</taxon>
        <taxon>Ascomycota</taxon>
        <taxon>Pezizomycotina</taxon>
        <taxon>Leotiomycetes</taxon>
        <taxon>Helotiales</taxon>
        <taxon>Mollisiaceae</taxon>
        <taxon>Mollisia</taxon>
    </lineage>
</organism>
<dbReference type="STRING" id="149040.A0A194XV39"/>
<evidence type="ECO:0000313" key="3">
    <source>
        <dbReference type="EMBL" id="KUJ24190.1"/>
    </source>
</evidence>